<dbReference type="Gene3D" id="3.30.1330.60">
    <property type="entry name" value="OmpA-like domain"/>
    <property type="match status" value="1"/>
</dbReference>
<protein>
    <submittedName>
        <fullName evidence="4">OmpA family protein</fullName>
    </submittedName>
</protein>
<dbReference type="PANTHER" id="PTHR30329:SF21">
    <property type="entry name" value="LIPOPROTEIN YIAD-RELATED"/>
    <property type="match status" value="1"/>
</dbReference>
<gene>
    <name evidence="4" type="ORF">ACFQZS_03545</name>
</gene>
<dbReference type="Pfam" id="PF00691">
    <property type="entry name" value="OmpA"/>
    <property type="match status" value="1"/>
</dbReference>
<dbReference type="InterPro" id="IPR050330">
    <property type="entry name" value="Bact_OuterMem_StrucFunc"/>
</dbReference>
<keyword evidence="2" id="KW-0812">Transmembrane</keyword>
<evidence type="ECO:0000256" key="2">
    <source>
        <dbReference type="SAM" id="Phobius"/>
    </source>
</evidence>
<comment type="caution">
    <text evidence="4">The sequence shown here is derived from an EMBL/GenBank/DDBJ whole genome shotgun (WGS) entry which is preliminary data.</text>
</comment>
<dbReference type="Proteomes" id="UP001596958">
    <property type="component" value="Unassembled WGS sequence"/>
</dbReference>
<keyword evidence="1 2" id="KW-0472">Membrane</keyword>
<dbReference type="EMBL" id="JBHTHU010000001">
    <property type="protein sequence ID" value="MFD0749201.1"/>
    <property type="molecule type" value="Genomic_DNA"/>
</dbReference>
<dbReference type="RefSeq" id="WP_377097352.1">
    <property type="nucleotide sequence ID" value="NZ_JBHTHU010000001.1"/>
</dbReference>
<feature type="transmembrane region" description="Helical" evidence="2">
    <location>
        <begin position="38"/>
        <end position="57"/>
    </location>
</feature>
<dbReference type="SUPFAM" id="SSF103088">
    <property type="entry name" value="OmpA-like"/>
    <property type="match status" value="1"/>
</dbReference>
<dbReference type="PROSITE" id="PS51123">
    <property type="entry name" value="OMPA_2"/>
    <property type="match status" value="1"/>
</dbReference>
<organism evidence="4 5">
    <name type="scientific">Mucilaginibacter calamicampi</name>
    <dbReference type="NCBI Taxonomy" id="1302352"/>
    <lineage>
        <taxon>Bacteria</taxon>
        <taxon>Pseudomonadati</taxon>
        <taxon>Bacteroidota</taxon>
        <taxon>Sphingobacteriia</taxon>
        <taxon>Sphingobacteriales</taxon>
        <taxon>Sphingobacteriaceae</taxon>
        <taxon>Mucilaginibacter</taxon>
    </lineage>
</organism>
<keyword evidence="5" id="KW-1185">Reference proteome</keyword>
<proteinExistence type="predicted"/>
<accession>A0ABW2YS21</accession>
<evidence type="ECO:0000313" key="4">
    <source>
        <dbReference type="EMBL" id="MFD0749201.1"/>
    </source>
</evidence>
<evidence type="ECO:0000313" key="5">
    <source>
        <dbReference type="Proteomes" id="UP001596958"/>
    </source>
</evidence>
<dbReference type="PANTHER" id="PTHR30329">
    <property type="entry name" value="STATOR ELEMENT OF FLAGELLAR MOTOR COMPLEX"/>
    <property type="match status" value="1"/>
</dbReference>
<sequence length="204" mass="21645">MSFNLNKNEGSADASKKSTFDLSKSDQEILAQPAKSHMGWYTLIALMVIGALIWYFTRPEGVVSEPRKVVTENTTVADTTQPVTVASPQAIASNVSSDAPVLAASFNAGSVAPQIEEDLLAITKSKVKAGLKIYVQGYASSEGPYSVNQNISQARADAYKSFLVKNGIPADSIIAVGKGIASPIAANDSEAGRAKNRRVEVLFH</sequence>
<dbReference type="InterPro" id="IPR036737">
    <property type="entry name" value="OmpA-like_sf"/>
</dbReference>
<name>A0ABW2YS21_9SPHI</name>
<dbReference type="CDD" id="cd07185">
    <property type="entry name" value="OmpA_C-like"/>
    <property type="match status" value="1"/>
</dbReference>
<reference evidence="5" key="1">
    <citation type="journal article" date="2019" name="Int. J. Syst. Evol. Microbiol.">
        <title>The Global Catalogue of Microorganisms (GCM) 10K type strain sequencing project: providing services to taxonomists for standard genome sequencing and annotation.</title>
        <authorList>
            <consortium name="The Broad Institute Genomics Platform"/>
            <consortium name="The Broad Institute Genome Sequencing Center for Infectious Disease"/>
            <person name="Wu L."/>
            <person name="Ma J."/>
        </authorList>
    </citation>
    <scope>NUCLEOTIDE SEQUENCE [LARGE SCALE GENOMIC DNA]</scope>
    <source>
        <strain evidence="5">CCUG 63418</strain>
    </source>
</reference>
<evidence type="ECO:0000259" key="3">
    <source>
        <dbReference type="PROSITE" id="PS51123"/>
    </source>
</evidence>
<dbReference type="InterPro" id="IPR006665">
    <property type="entry name" value="OmpA-like"/>
</dbReference>
<feature type="domain" description="OmpA-like" evidence="3">
    <location>
        <begin position="91"/>
        <end position="204"/>
    </location>
</feature>
<keyword evidence="2" id="KW-1133">Transmembrane helix</keyword>
<evidence type="ECO:0000256" key="1">
    <source>
        <dbReference type="PROSITE-ProRule" id="PRU00473"/>
    </source>
</evidence>